<dbReference type="KEGG" id="halg:HUG10_05250"/>
<gene>
    <name evidence="2" type="ORF">HUG10_05250</name>
</gene>
<reference evidence="2 3" key="1">
    <citation type="submission" date="2020-07" db="EMBL/GenBank/DDBJ databases">
        <title>Gai3-2, isolated from salt lake.</title>
        <authorList>
            <person name="Cui H."/>
            <person name="Shi X."/>
        </authorList>
    </citation>
    <scope>NUCLEOTIDE SEQUENCE [LARGE SCALE GENOMIC DNA]</scope>
    <source>
        <strain evidence="2 3">Gai3-2</strain>
    </source>
</reference>
<dbReference type="Pfam" id="PF26009">
    <property type="entry name" value="DUF8002"/>
    <property type="match status" value="1"/>
</dbReference>
<dbReference type="RefSeq" id="WP_179168555.1">
    <property type="nucleotide sequence ID" value="NZ_CP058529.1"/>
</dbReference>
<name>A0A7D5KU52_9EURY</name>
<dbReference type="OrthoDB" id="291265at2157"/>
<feature type="compositionally biased region" description="Acidic residues" evidence="1">
    <location>
        <begin position="1"/>
        <end position="19"/>
    </location>
</feature>
<organism evidence="2 3">
    <name type="scientific">Halorarum halophilum</name>
    <dbReference type="NCBI Taxonomy" id="2743090"/>
    <lineage>
        <taxon>Archaea</taxon>
        <taxon>Methanobacteriati</taxon>
        <taxon>Methanobacteriota</taxon>
        <taxon>Stenosarchaea group</taxon>
        <taxon>Halobacteria</taxon>
        <taxon>Halobacteriales</taxon>
        <taxon>Haloferacaceae</taxon>
        <taxon>Halorarum</taxon>
    </lineage>
</organism>
<evidence type="ECO:0000256" key="1">
    <source>
        <dbReference type="SAM" id="MobiDB-lite"/>
    </source>
</evidence>
<dbReference type="EMBL" id="CP058529">
    <property type="protein sequence ID" value="QLG26980.1"/>
    <property type="molecule type" value="Genomic_DNA"/>
</dbReference>
<accession>A0A7D5KU52</accession>
<dbReference type="Proteomes" id="UP000509750">
    <property type="component" value="Chromosome"/>
</dbReference>
<sequence length="84" mass="9126">MTDEDADERDGSDSGDEDTENGHPDAGADTVPEVELSLYQVSVRVRGRGDDGLSTVEETAIRLVDHLVERAETLEEEPDKRGLG</sequence>
<dbReference type="InterPro" id="IPR058315">
    <property type="entry name" value="DUF8002"/>
</dbReference>
<keyword evidence="3" id="KW-1185">Reference proteome</keyword>
<feature type="region of interest" description="Disordered" evidence="1">
    <location>
        <begin position="1"/>
        <end position="34"/>
    </location>
</feature>
<dbReference type="AlphaFoldDB" id="A0A7D5KU52"/>
<evidence type="ECO:0000313" key="2">
    <source>
        <dbReference type="EMBL" id="QLG26980.1"/>
    </source>
</evidence>
<proteinExistence type="predicted"/>
<evidence type="ECO:0000313" key="3">
    <source>
        <dbReference type="Proteomes" id="UP000509750"/>
    </source>
</evidence>
<protein>
    <submittedName>
        <fullName evidence="2">Uncharacterized protein</fullName>
    </submittedName>
</protein>
<dbReference type="GeneID" id="56028217"/>